<dbReference type="Proteomes" id="UP000297258">
    <property type="component" value="Unassembled WGS sequence"/>
</dbReference>
<dbReference type="Gene3D" id="2.60.120.620">
    <property type="entry name" value="q2cbj1_9rhob like domain"/>
    <property type="match status" value="1"/>
</dbReference>
<dbReference type="AlphaFoldDB" id="A0A4Y9SSX8"/>
<evidence type="ECO:0000313" key="2">
    <source>
        <dbReference type="Proteomes" id="UP000297258"/>
    </source>
</evidence>
<dbReference type="RefSeq" id="WP_135191808.1">
    <property type="nucleotide sequence ID" value="NZ_SPUM01000140.1"/>
</dbReference>
<accession>A0A4Y9SSX8</accession>
<dbReference type="EMBL" id="SPUM01000140">
    <property type="protein sequence ID" value="TFW28324.1"/>
    <property type="molecule type" value="Genomic_DNA"/>
</dbReference>
<evidence type="ECO:0000313" key="1">
    <source>
        <dbReference type="EMBL" id="TFW28324.1"/>
    </source>
</evidence>
<dbReference type="Pfam" id="PF20043">
    <property type="entry name" value="DUF6445"/>
    <property type="match status" value="1"/>
</dbReference>
<organism evidence="1 2">
    <name type="scientific">Massilia horti</name>
    <dbReference type="NCBI Taxonomy" id="2562153"/>
    <lineage>
        <taxon>Bacteria</taxon>
        <taxon>Pseudomonadati</taxon>
        <taxon>Pseudomonadota</taxon>
        <taxon>Betaproteobacteria</taxon>
        <taxon>Burkholderiales</taxon>
        <taxon>Oxalobacteraceae</taxon>
        <taxon>Telluria group</taxon>
        <taxon>Massilia</taxon>
    </lineage>
</organism>
<dbReference type="InterPro" id="IPR045617">
    <property type="entry name" value="DUF6445"/>
</dbReference>
<name>A0A4Y9SSX8_9BURK</name>
<proteinExistence type="predicted"/>
<protein>
    <recommendedName>
        <fullName evidence="3">Prolyl 4-hydroxylase alpha subunit Fe(2+) 2OG dioxygenase domain-containing protein</fullName>
    </recommendedName>
</protein>
<sequence>MATRSRLTYRHPQPGRDYWVQDDFLPNAEQVSRRCYARTEWELGAPHAPMPWPGRRAPQALLPDELERVDAWVREVTGARRLWIERAPDGKTLNHNYAQLVGMDESGARPHTDSRLLCRFAAVIYLTPQPDPDAGTAFYRLRYPDGALGGNLCGPPHANLREALGVKALPPEAWVEDVRIENRFNRIVLYRADMVHSACGYFGFEHADKRLTAVFFWMA</sequence>
<evidence type="ECO:0008006" key="3">
    <source>
        <dbReference type="Google" id="ProtNLM"/>
    </source>
</evidence>
<comment type="caution">
    <text evidence="1">The sequence shown here is derived from an EMBL/GenBank/DDBJ whole genome shotgun (WGS) entry which is preliminary data.</text>
</comment>
<dbReference type="OrthoDB" id="4048724at2"/>
<gene>
    <name evidence="1" type="ORF">E4O92_21990</name>
</gene>
<keyword evidence="2" id="KW-1185">Reference proteome</keyword>
<reference evidence="1 2" key="1">
    <citation type="submission" date="2019-03" db="EMBL/GenBank/DDBJ databases">
        <title>Draft genome of Massilia hortus sp. nov., a novel bacterial species of the Oxalobacteraceae family.</title>
        <authorList>
            <person name="Peta V."/>
            <person name="Raths R."/>
            <person name="Bucking H."/>
        </authorList>
    </citation>
    <scope>NUCLEOTIDE SEQUENCE [LARGE SCALE GENOMIC DNA]</scope>
    <source>
        <strain evidence="1 2">ONC3</strain>
    </source>
</reference>